<dbReference type="SUPFAM" id="SSF51905">
    <property type="entry name" value="FAD/NAD(P)-binding domain"/>
    <property type="match status" value="2"/>
</dbReference>
<evidence type="ECO:0000256" key="10">
    <source>
        <dbReference type="ARBA" id="ARBA00052810"/>
    </source>
</evidence>
<evidence type="ECO:0000256" key="12">
    <source>
        <dbReference type="ARBA" id="ARBA00059167"/>
    </source>
</evidence>
<evidence type="ECO:0000256" key="3">
    <source>
        <dbReference type="ARBA" id="ARBA00022630"/>
    </source>
</evidence>
<evidence type="ECO:0000256" key="9">
    <source>
        <dbReference type="ARBA" id="ARBA00051038"/>
    </source>
</evidence>
<comment type="caution">
    <text evidence="18">The sequence shown here is derived from an EMBL/GenBank/DDBJ whole genome shotgun (WGS) entry which is preliminary data.</text>
</comment>
<comment type="catalytic activity">
    <reaction evidence="10">
        <text>ubiquinone-10 + hydrogen sulfide + glutathione + H(+) = S-sulfanylglutathione + ubiquinol-10</text>
        <dbReference type="Rhea" id="RHEA:62608"/>
        <dbReference type="ChEBI" id="CHEBI:15378"/>
        <dbReference type="ChEBI" id="CHEBI:29919"/>
        <dbReference type="ChEBI" id="CHEBI:46245"/>
        <dbReference type="ChEBI" id="CHEBI:57925"/>
        <dbReference type="ChEBI" id="CHEBI:58905"/>
        <dbReference type="ChEBI" id="CHEBI:64183"/>
    </reaction>
    <physiologicalReaction direction="left-to-right" evidence="10">
        <dbReference type="Rhea" id="RHEA:62609"/>
    </physiologicalReaction>
</comment>
<evidence type="ECO:0000313" key="18">
    <source>
        <dbReference type="EMBL" id="CAD5212068.1"/>
    </source>
</evidence>
<reference evidence="18" key="1">
    <citation type="submission" date="2020-09" db="EMBL/GenBank/DDBJ databases">
        <authorList>
            <person name="Kikuchi T."/>
        </authorList>
    </citation>
    <scope>NUCLEOTIDE SEQUENCE</scope>
    <source>
        <strain evidence="18">SH1</strain>
    </source>
</reference>
<evidence type="ECO:0000259" key="17">
    <source>
        <dbReference type="Pfam" id="PF07992"/>
    </source>
</evidence>
<dbReference type="PRINTS" id="PR00368">
    <property type="entry name" value="FADPNR"/>
</dbReference>
<dbReference type="Pfam" id="PF07992">
    <property type="entry name" value="Pyr_redox_2"/>
    <property type="match status" value="2"/>
</dbReference>
<evidence type="ECO:0000256" key="6">
    <source>
        <dbReference type="ARBA" id="ARBA00022946"/>
    </source>
</evidence>
<sequence>MQASRVVCKESYRLVVVGAGTGGTALAAQFSSSLLKGQVAVIDASPIHYYQPGFTLIGGGLIPPATVIKERQSTLAKNVKWIKQDVAEFNAKDNSLVLRDGKEVGYDYLVVATGIDTRYDLIEGCEKALKDENSGVCSIYRFDLAQKTYLQLQKFTGGNAVFTFPNTPIKCPGAPQKICYMADEIFTNNGVRDKTKIIFNNTLGVIFEVKKYEDELMKVLKQKNIEYHFRNNLIKVDTDKKIATFQVVDDQRKPTDKVQEIPYDLLHVGPPCTPVKALREAAASGNPLTDAVGYVKVNERSLQSTEFGNVFAFGDCAGTTNKKTAAAVAHQLRTLSQNLDSVMKKGKVKDEYDGYASCPLVIDSKHVILSEFNHKGPIETLPINQATPSYTNYWITRYFLPWLYWSLHLKGQWFGPRKIRKALRFGKD</sequence>
<protein>
    <recommendedName>
        <fullName evidence="15">Sulfide:quinone oxidoreductase, mitochondrial</fullName>
        <ecNumber evidence="14">1.8.5.8</ecNumber>
    </recommendedName>
    <alternativeName>
        <fullName evidence="16">Sulfide quinone oxidoreductase</fullName>
    </alternativeName>
</protein>
<dbReference type="PANTHER" id="PTHR10632">
    <property type="entry name" value="SULFIDE:QUINONE OXIDOREDUCTASE"/>
    <property type="match status" value="1"/>
</dbReference>
<keyword evidence="3" id="KW-0285">Flavoprotein</keyword>
<dbReference type="Proteomes" id="UP000783686">
    <property type="component" value="Unassembled WGS sequence"/>
</dbReference>
<evidence type="ECO:0000256" key="13">
    <source>
        <dbReference type="ARBA" id="ARBA00060891"/>
    </source>
</evidence>
<dbReference type="GO" id="GO:0005739">
    <property type="term" value="C:mitochondrion"/>
    <property type="evidence" value="ECO:0007669"/>
    <property type="project" value="UniProtKB-SubCell"/>
</dbReference>
<keyword evidence="4" id="KW-0874">Quinone</keyword>
<accession>A0A811K8I8</accession>
<evidence type="ECO:0000256" key="15">
    <source>
        <dbReference type="ARBA" id="ARBA00070160"/>
    </source>
</evidence>
<comment type="function">
    <text evidence="12">Catalyzes the oxidation of hydrogen sulfide with the help of a quinone, such as ubiquinone-10, giving rise to thiosulfate and ultimately to sulfane (molecular sulfur) atoms. Requires an additional electron acceptor; can use sulfite, sulfide or cyanide (in vitro). It is believed the in vivo electron acceptor is glutathione.</text>
</comment>
<feature type="domain" description="FAD/NAD(P)-binding" evidence="17">
    <location>
        <begin position="210"/>
        <end position="328"/>
    </location>
</feature>
<dbReference type="OrthoDB" id="5376590at2759"/>
<dbReference type="GO" id="GO:0048038">
    <property type="term" value="F:quinone binding"/>
    <property type="evidence" value="ECO:0007669"/>
    <property type="project" value="UniProtKB-KW"/>
</dbReference>
<keyword evidence="5" id="KW-0274">FAD</keyword>
<dbReference type="EC" id="1.8.5.8" evidence="14"/>
<dbReference type="PANTHER" id="PTHR10632:SF2">
    <property type="entry name" value="SULFIDE:QUINONE OXIDOREDUCTASE, MITOCHONDRIAL"/>
    <property type="match status" value="1"/>
</dbReference>
<gene>
    <name evidence="18" type="ORF">BOKJ2_LOCUS4018</name>
</gene>
<comment type="catalytic activity">
    <reaction evidence="11">
        <text>a quinone + hydrogen sulfide + glutathione + H(+) = S-sulfanylglutathione + a quinol</text>
        <dbReference type="Rhea" id="RHEA:55156"/>
        <dbReference type="ChEBI" id="CHEBI:15378"/>
        <dbReference type="ChEBI" id="CHEBI:24646"/>
        <dbReference type="ChEBI" id="CHEBI:29919"/>
        <dbReference type="ChEBI" id="CHEBI:57925"/>
        <dbReference type="ChEBI" id="CHEBI:58905"/>
        <dbReference type="ChEBI" id="CHEBI:132124"/>
        <dbReference type="EC" id="1.8.5.8"/>
    </reaction>
    <physiologicalReaction direction="left-to-right" evidence="11">
        <dbReference type="Rhea" id="RHEA:55157"/>
    </physiologicalReaction>
</comment>
<comment type="similarity">
    <text evidence="13">Belongs to the SQRD family.</text>
</comment>
<dbReference type="Gene3D" id="3.50.50.60">
    <property type="entry name" value="FAD/NAD(P)-binding domain"/>
    <property type="match status" value="2"/>
</dbReference>
<evidence type="ECO:0000256" key="4">
    <source>
        <dbReference type="ARBA" id="ARBA00022719"/>
    </source>
</evidence>
<dbReference type="InterPro" id="IPR036188">
    <property type="entry name" value="FAD/NAD-bd_sf"/>
</dbReference>
<organism evidence="18 19">
    <name type="scientific">Bursaphelenchus okinawaensis</name>
    <dbReference type="NCBI Taxonomy" id="465554"/>
    <lineage>
        <taxon>Eukaryota</taxon>
        <taxon>Metazoa</taxon>
        <taxon>Ecdysozoa</taxon>
        <taxon>Nematoda</taxon>
        <taxon>Chromadorea</taxon>
        <taxon>Rhabditida</taxon>
        <taxon>Tylenchina</taxon>
        <taxon>Tylenchomorpha</taxon>
        <taxon>Aphelenchoidea</taxon>
        <taxon>Aphelenchoididae</taxon>
        <taxon>Bursaphelenchus</taxon>
    </lineage>
</organism>
<comment type="catalytic activity">
    <reaction evidence="9">
        <text>ubiquinone-10 + hydrogen sulfide + sulfite + 2 H(+) = ubiquinol-10 + thiosulfate</text>
        <dbReference type="Rhea" id="RHEA:38359"/>
        <dbReference type="ChEBI" id="CHEBI:15378"/>
        <dbReference type="ChEBI" id="CHEBI:17359"/>
        <dbReference type="ChEBI" id="CHEBI:29919"/>
        <dbReference type="ChEBI" id="CHEBI:33542"/>
        <dbReference type="ChEBI" id="CHEBI:46245"/>
        <dbReference type="ChEBI" id="CHEBI:64183"/>
    </reaction>
    <physiologicalReaction direction="left-to-right" evidence="9">
        <dbReference type="Rhea" id="RHEA:38360"/>
    </physiologicalReaction>
</comment>
<evidence type="ECO:0000256" key="2">
    <source>
        <dbReference type="ARBA" id="ARBA00004173"/>
    </source>
</evidence>
<dbReference type="FunFam" id="3.50.50.60:FF:000034">
    <property type="entry name" value="sulfide:quinone oxidoreductase, mitochondrial"/>
    <property type="match status" value="1"/>
</dbReference>
<evidence type="ECO:0000256" key="1">
    <source>
        <dbReference type="ARBA" id="ARBA00001974"/>
    </source>
</evidence>
<dbReference type="Proteomes" id="UP000614601">
    <property type="component" value="Unassembled WGS sequence"/>
</dbReference>
<dbReference type="EMBL" id="CAJFDH010000002">
    <property type="protein sequence ID" value="CAD5212068.1"/>
    <property type="molecule type" value="Genomic_DNA"/>
</dbReference>
<keyword evidence="6" id="KW-0809">Transit peptide</keyword>
<keyword evidence="7" id="KW-0560">Oxidoreductase</keyword>
<dbReference type="EMBL" id="CAJFCW020000002">
    <property type="protein sequence ID" value="CAG9095005.1"/>
    <property type="molecule type" value="Genomic_DNA"/>
</dbReference>
<evidence type="ECO:0000313" key="19">
    <source>
        <dbReference type="Proteomes" id="UP000614601"/>
    </source>
</evidence>
<evidence type="ECO:0000256" key="16">
    <source>
        <dbReference type="ARBA" id="ARBA00082958"/>
    </source>
</evidence>
<evidence type="ECO:0000256" key="7">
    <source>
        <dbReference type="ARBA" id="ARBA00023002"/>
    </source>
</evidence>
<dbReference type="GO" id="GO:0071949">
    <property type="term" value="F:FAD binding"/>
    <property type="evidence" value="ECO:0007669"/>
    <property type="project" value="TreeGrafter"/>
</dbReference>
<evidence type="ECO:0000256" key="11">
    <source>
        <dbReference type="ARBA" id="ARBA00052986"/>
    </source>
</evidence>
<feature type="domain" description="FAD/NAD(P)-binding" evidence="17">
    <location>
        <begin position="12"/>
        <end position="130"/>
    </location>
</feature>
<dbReference type="GO" id="GO:0106436">
    <property type="term" value="F:glutathione-dependent sulfide quinone oxidoreductase activity"/>
    <property type="evidence" value="ECO:0007669"/>
    <property type="project" value="UniProtKB-EC"/>
</dbReference>
<evidence type="ECO:0000256" key="5">
    <source>
        <dbReference type="ARBA" id="ARBA00022827"/>
    </source>
</evidence>
<keyword evidence="8" id="KW-0496">Mitochondrion</keyword>
<dbReference type="AlphaFoldDB" id="A0A811K8I8"/>
<dbReference type="InterPro" id="IPR015904">
    <property type="entry name" value="Sulphide_quinone_reductase"/>
</dbReference>
<evidence type="ECO:0000256" key="14">
    <source>
        <dbReference type="ARBA" id="ARBA00066447"/>
    </source>
</evidence>
<dbReference type="InterPro" id="IPR023753">
    <property type="entry name" value="FAD/NAD-binding_dom"/>
</dbReference>
<keyword evidence="19" id="KW-1185">Reference proteome</keyword>
<name>A0A811K8I8_9BILA</name>
<proteinExistence type="inferred from homology"/>
<comment type="cofactor">
    <cofactor evidence="1">
        <name>FAD</name>
        <dbReference type="ChEBI" id="CHEBI:57692"/>
    </cofactor>
</comment>
<comment type="subcellular location">
    <subcellularLocation>
        <location evidence="2">Mitochondrion</location>
    </subcellularLocation>
</comment>
<dbReference type="GO" id="GO:0070221">
    <property type="term" value="P:sulfide oxidation, using sulfide:quinone oxidoreductase"/>
    <property type="evidence" value="ECO:0007669"/>
    <property type="project" value="TreeGrafter"/>
</dbReference>
<dbReference type="GO" id="GO:0070224">
    <property type="term" value="F:sulfide:quinone oxidoreductase activity"/>
    <property type="evidence" value="ECO:0007669"/>
    <property type="project" value="TreeGrafter"/>
</dbReference>
<evidence type="ECO:0000256" key="8">
    <source>
        <dbReference type="ARBA" id="ARBA00023128"/>
    </source>
</evidence>